<dbReference type="GO" id="GO:0016491">
    <property type="term" value="F:oxidoreductase activity"/>
    <property type="evidence" value="ECO:0007669"/>
    <property type="project" value="UniProtKB-KW"/>
</dbReference>
<dbReference type="AlphaFoldDB" id="A0A6A5RBY2"/>
<dbReference type="Gene3D" id="3.40.50.720">
    <property type="entry name" value="NAD(P)-binding Rossmann-like Domain"/>
    <property type="match status" value="1"/>
</dbReference>
<evidence type="ECO:0000313" key="6">
    <source>
        <dbReference type="EMBL" id="KAF1924879.1"/>
    </source>
</evidence>
<dbReference type="Pfam" id="PF13561">
    <property type="entry name" value="adh_short_C2"/>
    <property type="match status" value="1"/>
</dbReference>
<evidence type="ECO:0000256" key="5">
    <source>
        <dbReference type="ARBA" id="ARBA00023098"/>
    </source>
</evidence>
<dbReference type="SUPFAM" id="SSF51735">
    <property type="entry name" value="NAD(P)-binding Rossmann-fold domains"/>
    <property type="match status" value="1"/>
</dbReference>
<dbReference type="NCBIfam" id="NF005559">
    <property type="entry name" value="PRK07231.1"/>
    <property type="match status" value="1"/>
</dbReference>
<keyword evidence="3" id="KW-0560">Oxidoreductase</keyword>
<dbReference type="OrthoDB" id="417891at2759"/>
<organism evidence="6 7">
    <name type="scientific">Didymella exigua CBS 183.55</name>
    <dbReference type="NCBI Taxonomy" id="1150837"/>
    <lineage>
        <taxon>Eukaryota</taxon>
        <taxon>Fungi</taxon>
        <taxon>Dikarya</taxon>
        <taxon>Ascomycota</taxon>
        <taxon>Pezizomycotina</taxon>
        <taxon>Dothideomycetes</taxon>
        <taxon>Pleosporomycetidae</taxon>
        <taxon>Pleosporales</taxon>
        <taxon>Pleosporineae</taxon>
        <taxon>Didymellaceae</taxon>
        <taxon>Didymella</taxon>
    </lineage>
</organism>
<protein>
    <submittedName>
        <fullName evidence="6">Putative short chain type dehydrogenase</fullName>
    </submittedName>
</protein>
<dbReference type="PANTHER" id="PTHR43180:SF28">
    <property type="entry name" value="NAD(P)-BINDING ROSSMANN-FOLD SUPERFAMILY PROTEIN"/>
    <property type="match status" value="1"/>
</dbReference>
<evidence type="ECO:0000256" key="4">
    <source>
        <dbReference type="ARBA" id="ARBA00023027"/>
    </source>
</evidence>
<dbReference type="PRINTS" id="PR00080">
    <property type="entry name" value="SDRFAMILY"/>
</dbReference>
<dbReference type="InterPro" id="IPR002347">
    <property type="entry name" value="SDR_fam"/>
</dbReference>
<evidence type="ECO:0000256" key="2">
    <source>
        <dbReference type="ARBA" id="ARBA00022857"/>
    </source>
</evidence>
<keyword evidence="7" id="KW-1185">Reference proteome</keyword>
<name>A0A6A5RBY2_9PLEO</name>
<dbReference type="PANTHER" id="PTHR43180">
    <property type="entry name" value="3-OXOACYL-(ACYL-CARRIER-PROTEIN) REDUCTASE (AFU_ORTHOLOGUE AFUA_6G11210)"/>
    <property type="match status" value="1"/>
</dbReference>
<dbReference type="EMBL" id="ML978989">
    <property type="protein sequence ID" value="KAF1924879.1"/>
    <property type="molecule type" value="Genomic_DNA"/>
</dbReference>
<dbReference type="Proteomes" id="UP000800082">
    <property type="component" value="Unassembled WGS sequence"/>
</dbReference>
<comment type="similarity">
    <text evidence="1">Belongs to the short-chain dehydrogenases/reductases (SDR) family.</text>
</comment>
<reference evidence="6" key="1">
    <citation type="journal article" date="2020" name="Stud. Mycol.">
        <title>101 Dothideomycetes genomes: a test case for predicting lifestyles and emergence of pathogens.</title>
        <authorList>
            <person name="Haridas S."/>
            <person name="Albert R."/>
            <person name="Binder M."/>
            <person name="Bloem J."/>
            <person name="Labutti K."/>
            <person name="Salamov A."/>
            <person name="Andreopoulos B."/>
            <person name="Baker S."/>
            <person name="Barry K."/>
            <person name="Bills G."/>
            <person name="Bluhm B."/>
            <person name="Cannon C."/>
            <person name="Castanera R."/>
            <person name="Culley D."/>
            <person name="Daum C."/>
            <person name="Ezra D."/>
            <person name="Gonzalez J."/>
            <person name="Henrissat B."/>
            <person name="Kuo A."/>
            <person name="Liang C."/>
            <person name="Lipzen A."/>
            <person name="Lutzoni F."/>
            <person name="Magnuson J."/>
            <person name="Mondo S."/>
            <person name="Nolan M."/>
            <person name="Ohm R."/>
            <person name="Pangilinan J."/>
            <person name="Park H.-J."/>
            <person name="Ramirez L."/>
            <person name="Alfaro M."/>
            <person name="Sun H."/>
            <person name="Tritt A."/>
            <person name="Yoshinaga Y."/>
            <person name="Zwiers L.-H."/>
            <person name="Turgeon B."/>
            <person name="Goodwin S."/>
            <person name="Spatafora J."/>
            <person name="Crous P."/>
            <person name="Grigoriev I."/>
        </authorList>
    </citation>
    <scope>NUCLEOTIDE SEQUENCE</scope>
    <source>
        <strain evidence="6">CBS 183.55</strain>
    </source>
</reference>
<gene>
    <name evidence="6" type="ORF">M421DRAFT_71294</name>
</gene>
<accession>A0A6A5RBY2</accession>
<dbReference type="GO" id="GO:0006629">
    <property type="term" value="P:lipid metabolic process"/>
    <property type="evidence" value="ECO:0007669"/>
    <property type="project" value="UniProtKB-KW"/>
</dbReference>
<dbReference type="InterPro" id="IPR036291">
    <property type="entry name" value="NAD(P)-bd_dom_sf"/>
</dbReference>
<dbReference type="FunFam" id="3.40.50.720:FF:000084">
    <property type="entry name" value="Short-chain dehydrogenase reductase"/>
    <property type="match status" value="1"/>
</dbReference>
<evidence type="ECO:0000256" key="1">
    <source>
        <dbReference type="ARBA" id="ARBA00006484"/>
    </source>
</evidence>
<keyword evidence="2" id="KW-0521">NADP</keyword>
<dbReference type="PRINTS" id="PR00081">
    <property type="entry name" value="GDHRDH"/>
</dbReference>
<dbReference type="RefSeq" id="XP_033445131.1">
    <property type="nucleotide sequence ID" value="XM_033596778.1"/>
</dbReference>
<sequence length="276" mass="28620">MPGRLEKKIAVVTGASSGIGRAISLAFASHGATVICSDLREEARIPGPSGDADSSQPSTVSAITSSGGTAIFVKCDTTSASDVEALVKSAVQKYGRLDIMVNNAGIAVETGSSHGPRPVWEYDESAFEKTLGVNVKGVFLGIKYAAAAMKDQDPHPNGDRGWIVNLASVFGLGGGPNSSGYITSKHAVMGLTKASAWDCAPHRIHVNALCPGYTQTAFTAPIWQDPEATQRLEAMHPFKGLGTPEDVARAAVFLASEDAGWVTGVGLPVDGGYSSM</sequence>
<dbReference type="GeneID" id="54354445"/>
<proteinExistence type="inferred from homology"/>
<keyword evidence="4" id="KW-0520">NAD</keyword>
<evidence type="ECO:0000313" key="7">
    <source>
        <dbReference type="Proteomes" id="UP000800082"/>
    </source>
</evidence>
<evidence type="ECO:0000256" key="3">
    <source>
        <dbReference type="ARBA" id="ARBA00023002"/>
    </source>
</evidence>
<keyword evidence="5" id="KW-0443">Lipid metabolism</keyword>
<dbReference type="CDD" id="cd05233">
    <property type="entry name" value="SDR_c"/>
    <property type="match status" value="1"/>
</dbReference>